<accession>A0ABV0HHI6</accession>
<reference evidence="8 9" key="1">
    <citation type="submission" date="2024-01" db="EMBL/GenBank/DDBJ databases">
        <title>Pseudocitrobacter sp. Endophytic strain Cyp-38L.</title>
        <authorList>
            <person name="Amer M.A."/>
            <person name="Hamed S.M."/>
        </authorList>
    </citation>
    <scope>NUCLEOTIDE SEQUENCE [LARGE SCALE GENOMIC DNA]</scope>
    <source>
        <strain evidence="8 9">Cyp38S</strain>
    </source>
</reference>
<organism evidence="8 9">
    <name type="scientific">Pseudocitrobacter cyperus</name>
    <dbReference type="NCBI Taxonomy" id="3112843"/>
    <lineage>
        <taxon>Bacteria</taxon>
        <taxon>Pseudomonadati</taxon>
        <taxon>Pseudomonadota</taxon>
        <taxon>Gammaproteobacteria</taxon>
        <taxon>Enterobacterales</taxon>
        <taxon>Enterobacteriaceae</taxon>
        <taxon>Pseudocitrobacter</taxon>
    </lineage>
</organism>
<proteinExistence type="predicted"/>
<dbReference type="Proteomes" id="UP001444146">
    <property type="component" value="Unassembled WGS sequence"/>
</dbReference>
<keyword evidence="2 6" id="KW-0732">Signal</keyword>
<keyword evidence="4" id="KW-0564">Palmitate</keyword>
<evidence type="ECO:0000256" key="5">
    <source>
        <dbReference type="ARBA" id="ARBA00023288"/>
    </source>
</evidence>
<comment type="caution">
    <text evidence="8">The sequence shown here is derived from an EMBL/GenBank/DDBJ whole genome shotgun (WGS) entry which is preliminary data.</text>
</comment>
<keyword evidence="3" id="KW-0472">Membrane</keyword>
<dbReference type="InterPro" id="IPR047807">
    <property type="entry name" value="YgdI/YgdR-like_SH3-like"/>
</dbReference>
<evidence type="ECO:0000256" key="1">
    <source>
        <dbReference type="ARBA" id="ARBA00022475"/>
    </source>
</evidence>
<dbReference type="PROSITE" id="PS51257">
    <property type="entry name" value="PROKAR_LIPOPROTEIN"/>
    <property type="match status" value="1"/>
</dbReference>
<feature type="signal peptide" evidence="6">
    <location>
        <begin position="1"/>
        <end position="19"/>
    </location>
</feature>
<keyword evidence="1" id="KW-1003">Cell membrane</keyword>
<feature type="domain" description="Lipoprotein YgdI/YgdR-like SH3-like" evidence="7">
    <location>
        <begin position="23"/>
        <end position="71"/>
    </location>
</feature>
<dbReference type="InterPro" id="IPR010920">
    <property type="entry name" value="LSM_dom_sf"/>
</dbReference>
<evidence type="ECO:0000313" key="9">
    <source>
        <dbReference type="Proteomes" id="UP001444146"/>
    </source>
</evidence>
<sequence>MKKMLAVVLIGAAASLLTACSSDYIMSTKSGEMIVTQGKPEIDKDTGMTRYKDVQGTERQINTSDVVQMIEKD</sequence>
<evidence type="ECO:0000256" key="3">
    <source>
        <dbReference type="ARBA" id="ARBA00023136"/>
    </source>
</evidence>
<dbReference type="PANTHER" id="PTHR37011:SF2">
    <property type="entry name" value="LIPOPROTEIN"/>
    <property type="match status" value="1"/>
</dbReference>
<keyword evidence="5 8" id="KW-0449">Lipoprotein</keyword>
<dbReference type="NCBIfam" id="NF033216">
    <property type="entry name" value="lipo_YgdI_YgdR"/>
    <property type="match status" value="1"/>
</dbReference>
<evidence type="ECO:0000256" key="2">
    <source>
        <dbReference type="ARBA" id="ARBA00022729"/>
    </source>
</evidence>
<dbReference type="PANTHER" id="PTHR37011">
    <property type="entry name" value="POT FAMILY PEPTIDE TRANSPORT PROTEIN-RELATED"/>
    <property type="match status" value="1"/>
</dbReference>
<name>A0ABV0HHI6_9ENTR</name>
<dbReference type="SUPFAM" id="SSF50182">
    <property type="entry name" value="Sm-like ribonucleoproteins"/>
    <property type="match status" value="1"/>
</dbReference>
<gene>
    <name evidence="8" type="ORF">VSR74_07755</name>
</gene>
<protein>
    <submittedName>
        <fullName evidence="8">YgdI/YgdR family lipoprotein</fullName>
    </submittedName>
</protein>
<feature type="chain" id="PRO_5046946596" evidence="6">
    <location>
        <begin position="20"/>
        <end position="73"/>
    </location>
</feature>
<evidence type="ECO:0000313" key="8">
    <source>
        <dbReference type="EMBL" id="MEO3989705.1"/>
    </source>
</evidence>
<dbReference type="RefSeq" id="WP_347794130.1">
    <property type="nucleotide sequence ID" value="NZ_JAYMYY010000001.1"/>
</dbReference>
<dbReference type="Pfam" id="PF06004">
    <property type="entry name" value="DUF903"/>
    <property type="match status" value="1"/>
</dbReference>
<evidence type="ECO:0000256" key="6">
    <source>
        <dbReference type="SAM" id="SignalP"/>
    </source>
</evidence>
<evidence type="ECO:0000256" key="4">
    <source>
        <dbReference type="ARBA" id="ARBA00023139"/>
    </source>
</evidence>
<keyword evidence="9" id="KW-1185">Reference proteome</keyword>
<dbReference type="EMBL" id="JAYMYY010000001">
    <property type="protein sequence ID" value="MEO3989705.1"/>
    <property type="molecule type" value="Genomic_DNA"/>
</dbReference>
<dbReference type="InterPro" id="IPR010305">
    <property type="entry name" value="YgdI/YgdR-like"/>
</dbReference>
<evidence type="ECO:0000259" key="7">
    <source>
        <dbReference type="Pfam" id="PF06004"/>
    </source>
</evidence>
<dbReference type="Gene3D" id="2.30.30.100">
    <property type="match status" value="1"/>
</dbReference>